<proteinExistence type="inferred from homology"/>
<name>A0A0F2MHP7_SPOSC</name>
<dbReference type="InterPro" id="IPR000639">
    <property type="entry name" value="Epox_hydrolase-like"/>
</dbReference>
<comment type="similarity">
    <text evidence="1">Belongs to the peptidase S33 family.</text>
</comment>
<reference evidence="5 6" key="1">
    <citation type="journal article" date="2014" name="BMC Genomics">
        <title>Comparative genomics of the major fungal agents of human and animal Sporotrichosis: Sporothrix schenckii and Sporothrix brasiliensis.</title>
        <authorList>
            <person name="Teixeira M.M."/>
            <person name="de Almeida L.G."/>
            <person name="Kubitschek-Barreira P."/>
            <person name="Alves F.L."/>
            <person name="Kioshima E.S."/>
            <person name="Abadio A.K."/>
            <person name="Fernandes L."/>
            <person name="Derengowski L.S."/>
            <person name="Ferreira K.S."/>
            <person name="Souza R.C."/>
            <person name="Ruiz J.C."/>
            <person name="de Andrade N.C."/>
            <person name="Paes H.C."/>
            <person name="Nicola A.M."/>
            <person name="Albuquerque P."/>
            <person name="Gerber A.L."/>
            <person name="Martins V.P."/>
            <person name="Peconick L.D."/>
            <person name="Neto A.V."/>
            <person name="Chaucanez C.B."/>
            <person name="Silva P.A."/>
            <person name="Cunha O.L."/>
            <person name="de Oliveira F.F."/>
            <person name="dos Santos T.C."/>
            <person name="Barros A.L."/>
            <person name="Soares M.A."/>
            <person name="de Oliveira L.M."/>
            <person name="Marini M.M."/>
            <person name="Villalobos-Duno H."/>
            <person name="Cunha M.M."/>
            <person name="de Hoog S."/>
            <person name="da Silveira J.F."/>
            <person name="Henrissat B."/>
            <person name="Nino-Vega G.A."/>
            <person name="Cisalpino P.S."/>
            <person name="Mora-Montes H.M."/>
            <person name="Almeida S.R."/>
            <person name="Stajich J.E."/>
            <person name="Lopes-Bezerra L.M."/>
            <person name="Vasconcelos A.T."/>
            <person name="Felipe M.S."/>
        </authorList>
    </citation>
    <scope>NUCLEOTIDE SEQUENCE [LARGE SCALE GENOMIC DNA]</scope>
    <source>
        <strain evidence="5 6">1099-18</strain>
    </source>
</reference>
<dbReference type="Proteomes" id="UP000033710">
    <property type="component" value="Unassembled WGS sequence"/>
</dbReference>
<evidence type="ECO:0000256" key="1">
    <source>
        <dbReference type="ARBA" id="ARBA00010088"/>
    </source>
</evidence>
<dbReference type="PANTHER" id="PTHR21661:SF39">
    <property type="entry name" value="HYDROLASE, PUTATIVE (AFU_ORTHOLOGUE AFUA_3G08960)-RELATED"/>
    <property type="match status" value="1"/>
</dbReference>
<dbReference type="SUPFAM" id="SSF53474">
    <property type="entry name" value="alpha/beta-Hydrolases"/>
    <property type="match status" value="1"/>
</dbReference>
<reference evidence="5 6" key="2">
    <citation type="journal article" date="2015" name="Eukaryot. Cell">
        <title>Asexual propagation of a virulent clone complex in a human and feline outbreak of sporotrichosis.</title>
        <authorList>
            <person name="Teixeira Mde M."/>
            <person name="Rodrigues A.M."/>
            <person name="Tsui C.K."/>
            <person name="de Almeida L.G."/>
            <person name="Van Diepeningen A.D."/>
            <person name="van den Ende B.G."/>
            <person name="Fernandes G.F."/>
            <person name="Kano R."/>
            <person name="Hamelin R.C."/>
            <person name="Lopes-Bezerra L.M."/>
            <person name="Vasconcelos A.T."/>
            <person name="de Hoog S."/>
            <person name="de Camargo Z.P."/>
            <person name="Felipe M.S."/>
        </authorList>
    </citation>
    <scope>NUCLEOTIDE SEQUENCE [LARGE SCALE GENOMIC DNA]</scope>
    <source>
        <strain evidence="5 6">1099-18</strain>
    </source>
</reference>
<organism evidence="5 6">
    <name type="scientific">Sporothrix schenckii 1099-18</name>
    <dbReference type="NCBI Taxonomy" id="1397361"/>
    <lineage>
        <taxon>Eukaryota</taxon>
        <taxon>Fungi</taxon>
        <taxon>Dikarya</taxon>
        <taxon>Ascomycota</taxon>
        <taxon>Pezizomycotina</taxon>
        <taxon>Sordariomycetes</taxon>
        <taxon>Sordariomycetidae</taxon>
        <taxon>Ophiostomatales</taxon>
        <taxon>Ophiostomataceae</taxon>
        <taxon>Sporothrix</taxon>
    </lineage>
</organism>
<evidence type="ECO:0000256" key="2">
    <source>
        <dbReference type="ARBA" id="ARBA00022801"/>
    </source>
</evidence>
<dbReference type="Pfam" id="PF06441">
    <property type="entry name" value="EHN"/>
    <property type="match status" value="1"/>
</dbReference>
<accession>A0A0F2MHP7</accession>
<dbReference type="InterPro" id="IPR029058">
    <property type="entry name" value="AB_hydrolase_fold"/>
</dbReference>
<feature type="active site" description="Nucleophile" evidence="3">
    <location>
        <position position="202"/>
    </location>
</feature>
<feature type="active site" description="Proton donor" evidence="3">
    <location>
        <position position="324"/>
    </location>
</feature>
<dbReference type="RefSeq" id="XP_016591250.1">
    <property type="nucleotide sequence ID" value="XM_016734275.1"/>
</dbReference>
<evidence type="ECO:0000256" key="3">
    <source>
        <dbReference type="PIRSR" id="PIRSR001112-1"/>
    </source>
</evidence>
<dbReference type="PANTHER" id="PTHR21661">
    <property type="entry name" value="EPOXIDE HYDROLASE 1-RELATED"/>
    <property type="match status" value="1"/>
</dbReference>
<dbReference type="GO" id="GO:0097176">
    <property type="term" value="P:epoxide metabolic process"/>
    <property type="evidence" value="ECO:0007669"/>
    <property type="project" value="TreeGrafter"/>
</dbReference>
<dbReference type="KEGG" id="ssck:SPSK_07616"/>
<evidence type="ECO:0000313" key="6">
    <source>
        <dbReference type="Proteomes" id="UP000033710"/>
    </source>
</evidence>
<dbReference type="AlphaFoldDB" id="A0A0F2MHP7"/>
<feature type="active site" description="Proton acceptor" evidence="3">
    <location>
        <position position="380"/>
    </location>
</feature>
<dbReference type="InterPro" id="IPR016292">
    <property type="entry name" value="Epoxide_hydrolase"/>
</dbReference>
<evidence type="ECO:0000259" key="4">
    <source>
        <dbReference type="Pfam" id="PF06441"/>
    </source>
</evidence>
<keyword evidence="2 5" id="KW-0378">Hydrolase</keyword>
<comment type="caution">
    <text evidence="5">The sequence shown here is derived from an EMBL/GenBank/DDBJ whole genome shotgun (WGS) entry which is preliminary data.</text>
</comment>
<dbReference type="PIRSF" id="PIRSF001112">
    <property type="entry name" value="Epoxide_hydrolase"/>
    <property type="match status" value="1"/>
</dbReference>
<feature type="domain" description="Epoxide hydrolase N-terminal" evidence="4">
    <location>
        <begin position="20"/>
        <end position="135"/>
    </location>
</feature>
<dbReference type="PRINTS" id="PR00412">
    <property type="entry name" value="EPOXHYDRLASE"/>
</dbReference>
<dbReference type="GeneID" id="27669552"/>
<protein>
    <submittedName>
        <fullName evidence="5">Microsomal epoxide hydrolase</fullName>
    </submittedName>
</protein>
<dbReference type="Gene3D" id="3.40.50.1820">
    <property type="entry name" value="alpha/beta hydrolase"/>
    <property type="match status" value="1"/>
</dbReference>
<dbReference type="OrthoDB" id="7130006at2759"/>
<evidence type="ECO:0000313" key="5">
    <source>
        <dbReference type="EMBL" id="KJR88574.1"/>
    </source>
</evidence>
<dbReference type="GO" id="GO:0004301">
    <property type="term" value="F:epoxide hydrolase activity"/>
    <property type="evidence" value="ECO:0007669"/>
    <property type="project" value="TreeGrafter"/>
</dbReference>
<dbReference type="VEuPathDB" id="FungiDB:SPSK_07616"/>
<dbReference type="InterPro" id="IPR010497">
    <property type="entry name" value="Epoxide_hydro_N"/>
</dbReference>
<gene>
    <name evidence="5" type="ORF">SPSK_07616</name>
</gene>
<dbReference type="EMBL" id="AXCR01000004">
    <property type="protein sequence ID" value="KJR88574.1"/>
    <property type="molecule type" value="Genomic_DNA"/>
</dbReference>
<sequence>MAIDGFGGFGNLPAGASDAIKPWKVHIPQASLDNLKALLKVTPLAPQTYENSLPNKQRTLGVRHDWISATKQHWETDFDWRVQEAYINSFPHFRAQIEDGELGHFDLHFVGLFSQRSDAIPILLLHGWPGCFVEFLDILDRVRARYQPDTLPYHLVVPSLPGYTLSSPPPIDKNIDSDGAARILHGLTVELGFDKYMIQGGDLGGRIGRVVAANYAACKAIHLNTGPMPPPEPATLASEITETEQAGLDRHAAFKETGSAYAYAHATRPATMGIVLSSSPVALLAWIGEKYMDWTDADPPVDDILTCITLYWVTNCAATSLWSYRQFYGPGAESHGTKRWHIHKPLGFSWFPNEITPVPKAWVETTGQLVFYRQHDRGGHFAAFEQPDRLWQDVEDFIAIVKDEFRPSAT</sequence>